<keyword evidence="1" id="KW-0378">Hydrolase</keyword>
<proteinExistence type="predicted"/>
<keyword evidence="4" id="KW-1185">Reference proteome</keyword>
<feature type="domain" description="Metallo-beta-lactamase" evidence="2">
    <location>
        <begin position="7"/>
        <end position="218"/>
    </location>
</feature>
<name>A0ABV8QEV8_9GAMM</name>
<dbReference type="PANTHER" id="PTHR43546:SF9">
    <property type="entry name" value="L-ASCORBATE-6-PHOSPHATE LACTONASE ULAG-RELATED"/>
    <property type="match status" value="1"/>
</dbReference>
<dbReference type="SUPFAM" id="SSF56281">
    <property type="entry name" value="Metallo-hydrolase/oxidoreductase"/>
    <property type="match status" value="1"/>
</dbReference>
<dbReference type="SMART" id="SM00849">
    <property type="entry name" value="Lactamase_B"/>
    <property type="match status" value="1"/>
</dbReference>
<dbReference type="InterPro" id="IPR001279">
    <property type="entry name" value="Metallo-B-lactamas"/>
</dbReference>
<evidence type="ECO:0000313" key="3">
    <source>
        <dbReference type="EMBL" id="MFC4258840.1"/>
    </source>
</evidence>
<reference evidence="4" key="1">
    <citation type="journal article" date="2019" name="Int. J. Syst. Evol. Microbiol.">
        <title>The Global Catalogue of Microorganisms (GCM) 10K type strain sequencing project: providing services to taxonomists for standard genome sequencing and annotation.</title>
        <authorList>
            <consortium name="The Broad Institute Genomics Platform"/>
            <consortium name="The Broad Institute Genome Sequencing Center for Infectious Disease"/>
            <person name="Wu L."/>
            <person name="Ma J."/>
        </authorList>
    </citation>
    <scope>NUCLEOTIDE SEQUENCE [LARGE SCALE GENOMIC DNA]</scope>
    <source>
        <strain evidence="4">CECT 7297</strain>
    </source>
</reference>
<comment type="caution">
    <text evidence="3">The sequence shown here is derived from an EMBL/GenBank/DDBJ whole genome shotgun (WGS) entry which is preliminary data.</text>
</comment>
<dbReference type="InterPro" id="IPR036866">
    <property type="entry name" value="RibonucZ/Hydroxyglut_hydro"/>
</dbReference>
<gene>
    <name evidence="3" type="ORF">ACFOZ5_07330</name>
</gene>
<dbReference type="EMBL" id="JBHSDI010000010">
    <property type="protein sequence ID" value="MFC4258840.1"/>
    <property type="molecule type" value="Genomic_DNA"/>
</dbReference>
<dbReference type="Pfam" id="PF12706">
    <property type="entry name" value="Lactamase_B_2"/>
    <property type="match status" value="1"/>
</dbReference>
<evidence type="ECO:0000259" key="2">
    <source>
        <dbReference type="SMART" id="SM00849"/>
    </source>
</evidence>
<evidence type="ECO:0000313" key="4">
    <source>
        <dbReference type="Proteomes" id="UP001595798"/>
    </source>
</evidence>
<dbReference type="Proteomes" id="UP001595798">
    <property type="component" value="Unassembled WGS sequence"/>
</dbReference>
<protein>
    <submittedName>
        <fullName evidence="3">MBL fold metallo-hydrolase</fullName>
    </submittedName>
</protein>
<dbReference type="RefSeq" id="WP_379886366.1">
    <property type="nucleotide sequence ID" value="NZ_JBHSDI010000010.1"/>
</dbReference>
<organism evidence="3 4">
    <name type="scientific">Marinobacter lacisalsi</name>
    <dbReference type="NCBI Taxonomy" id="475979"/>
    <lineage>
        <taxon>Bacteria</taxon>
        <taxon>Pseudomonadati</taxon>
        <taxon>Pseudomonadota</taxon>
        <taxon>Gammaproteobacteria</taxon>
        <taxon>Pseudomonadales</taxon>
        <taxon>Marinobacteraceae</taxon>
        <taxon>Marinobacter</taxon>
    </lineage>
</organism>
<dbReference type="Gene3D" id="3.60.15.10">
    <property type="entry name" value="Ribonuclease Z/Hydroxyacylglutathione hydrolase-like"/>
    <property type="match status" value="1"/>
</dbReference>
<accession>A0ABV8QEV8</accession>
<sequence length="258" mass="27843">MNITQLRNATMIVEIGGHRILVDPMLAPMGAIPPLKYATRARRRNPLVDLPQGADAQLGTVTQCLITHCQKGHFDHLDRAGAKWLRKHNIPVFCMRGDAAFLSAKGLSVTPLEPGRRQGLLNGEVTPVPCVHGTGLVGRFMAHGFGFYLEFPGEPSVYIAGDTILTNDVRDFILHHQPDVCVIPAGGASFDVGGEIIMGADEVAAVARLSTGVIVANHLEALDHCPVTREQLRALGERESLGSQLRIPGDGETLRFPL</sequence>
<dbReference type="PANTHER" id="PTHR43546">
    <property type="entry name" value="UPF0173 METAL-DEPENDENT HYDROLASE MJ1163-RELATED"/>
    <property type="match status" value="1"/>
</dbReference>
<dbReference type="InterPro" id="IPR050114">
    <property type="entry name" value="UPF0173_UPF0282_UlaG_hydrolase"/>
</dbReference>
<evidence type="ECO:0000256" key="1">
    <source>
        <dbReference type="ARBA" id="ARBA00022801"/>
    </source>
</evidence>